<feature type="chain" id="PRO_5043371602" evidence="3">
    <location>
        <begin position="21"/>
        <end position="321"/>
    </location>
</feature>
<keyword evidence="3" id="KW-0732">Signal</keyword>
<evidence type="ECO:0000313" key="6">
    <source>
        <dbReference type="Proteomes" id="UP000735302"/>
    </source>
</evidence>
<keyword evidence="2" id="KW-0812">Transmembrane</keyword>
<feature type="compositionally biased region" description="Acidic residues" evidence="1">
    <location>
        <begin position="150"/>
        <end position="174"/>
    </location>
</feature>
<feature type="signal peptide" evidence="3">
    <location>
        <begin position="1"/>
        <end position="20"/>
    </location>
</feature>
<sequence>MSLLPTLLLFCVLIIPLTEGVSYTRRDVLGKTYLVSQTPERFDLATMNTRCKGSGGYLLEINNYKEEEKVMLFLYDMDLLSEIVYTGHTDLGQEGKFYHYDTKKPLSSDIKWRWFEPDNYNGNEHCVNIRNEGINDIECHQTARYIYNDGDNDVDDGDDDGNDEDDDDDDDDDGNDRFENSTEIACKQLAKQGLVLKLRGIWLTWDMDRELAIEALAVVAWWPRAGYSHCNKGSLVGFIRIVTGSLVGFIRIVTGLLVGFIRIVTGSLVGFIRIVTGSLVGFIRIVTGSLVSFIRIATESLMNLLSQNACSVKKKPRRNTF</sequence>
<comment type="caution">
    <text evidence="5">The sequence shown here is derived from an EMBL/GenBank/DDBJ whole genome shotgun (WGS) entry which is preliminary data.</text>
</comment>
<evidence type="ECO:0000256" key="1">
    <source>
        <dbReference type="SAM" id="MobiDB-lite"/>
    </source>
</evidence>
<keyword evidence="6" id="KW-1185">Reference proteome</keyword>
<dbReference type="Proteomes" id="UP000735302">
    <property type="component" value="Unassembled WGS sequence"/>
</dbReference>
<dbReference type="PROSITE" id="PS50041">
    <property type="entry name" value="C_TYPE_LECTIN_2"/>
    <property type="match status" value="1"/>
</dbReference>
<dbReference type="Gene3D" id="3.10.100.10">
    <property type="entry name" value="Mannose-Binding Protein A, subunit A"/>
    <property type="match status" value="1"/>
</dbReference>
<dbReference type="Pfam" id="PF00059">
    <property type="entry name" value="Lectin_C"/>
    <property type="match status" value="1"/>
</dbReference>
<feature type="transmembrane region" description="Helical" evidence="2">
    <location>
        <begin position="271"/>
        <end position="296"/>
    </location>
</feature>
<feature type="domain" description="C-type lectin" evidence="4">
    <location>
        <begin position="28"/>
        <end position="148"/>
    </location>
</feature>
<keyword evidence="2" id="KW-0472">Membrane</keyword>
<dbReference type="InterPro" id="IPR016186">
    <property type="entry name" value="C-type_lectin-like/link_sf"/>
</dbReference>
<protein>
    <submittedName>
        <fullName evidence="5">Collectin-11</fullName>
    </submittedName>
</protein>
<dbReference type="InterPro" id="IPR001304">
    <property type="entry name" value="C-type_lectin-like"/>
</dbReference>
<proteinExistence type="predicted"/>
<reference evidence="5 6" key="1">
    <citation type="journal article" date="2021" name="Elife">
        <title>Chloroplast acquisition without the gene transfer in kleptoplastic sea slugs, Plakobranchus ocellatus.</title>
        <authorList>
            <person name="Maeda T."/>
            <person name="Takahashi S."/>
            <person name="Yoshida T."/>
            <person name="Shimamura S."/>
            <person name="Takaki Y."/>
            <person name="Nagai Y."/>
            <person name="Toyoda A."/>
            <person name="Suzuki Y."/>
            <person name="Arimoto A."/>
            <person name="Ishii H."/>
            <person name="Satoh N."/>
            <person name="Nishiyama T."/>
            <person name="Hasebe M."/>
            <person name="Maruyama T."/>
            <person name="Minagawa J."/>
            <person name="Obokata J."/>
            <person name="Shigenobu S."/>
        </authorList>
    </citation>
    <scope>NUCLEOTIDE SEQUENCE [LARGE SCALE GENOMIC DNA]</scope>
</reference>
<evidence type="ECO:0000259" key="4">
    <source>
        <dbReference type="PROSITE" id="PS50041"/>
    </source>
</evidence>
<evidence type="ECO:0000256" key="3">
    <source>
        <dbReference type="SAM" id="SignalP"/>
    </source>
</evidence>
<gene>
    <name evidence="5" type="ORF">PoB_006242500</name>
</gene>
<dbReference type="SUPFAM" id="SSF56436">
    <property type="entry name" value="C-type lectin-like"/>
    <property type="match status" value="1"/>
</dbReference>
<accession>A0AAV4CVN1</accession>
<feature type="transmembrane region" description="Helical" evidence="2">
    <location>
        <begin position="238"/>
        <end position="264"/>
    </location>
</feature>
<feature type="region of interest" description="Disordered" evidence="1">
    <location>
        <begin position="150"/>
        <end position="177"/>
    </location>
</feature>
<evidence type="ECO:0000256" key="2">
    <source>
        <dbReference type="SAM" id="Phobius"/>
    </source>
</evidence>
<organism evidence="5 6">
    <name type="scientific">Plakobranchus ocellatus</name>
    <dbReference type="NCBI Taxonomy" id="259542"/>
    <lineage>
        <taxon>Eukaryota</taxon>
        <taxon>Metazoa</taxon>
        <taxon>Spiralia</taxon>
        <taxon>Lophotrochozoa</taxon>
        <taxon>Mollusca</taxon>
        <taxon>Gastropoda</taxon>
        <taxon>Heterobranchia</taxon>
        <taxon>Euthyneura</taxon>
        <taxon>Panpulmonata</taxon>
        <taxon>Sacoglossa</taxon>
        <taxon>Placobranchoidea</taxon>
        <taxon>Plakobranchidae</taxon>
        <taxon>Plakobranchus</taxon>
    </lineage>
</organism>
<evidence type="ECO:0000313" key="5">
    <source>
        <dbReference type="EMBL" id="GFO35920.1"/>
    </source>
</evidence>
<dbReference type="EMBL" id="BLXT01007028">
    <property type="protein sequence ID" value="GFO35920.1"/>
    <property type="molecule type" value="Genomic_DNA"/>
</dbReference>
<dbReference type="AlphaFoldDB" id="A0AAV4CVN1"/>
<keyword evidence="2" id="KW-1133">Transmembrane helix</keyword>
<dbReference type="InterPro" id="IPR016187">
    <property type="entry name" value="CTDL_fold"/>
</dbReference>
<name>A0AAV4CVN1_9GAST</name>